<dbReference type="EMBL" id="JBHUFF010000002">
    <property type="protein sequence ID" value="MFD1798307.1"/>
    <property type="molecule type" value="Genomic_DNA"/>
</dbReference>
<dbReference type="InterPro" id="IPR012938">
    <property type="entry name" value="Glc/Sorbosone_DH"/>
</dbReference>
<sequence>MKKMKKWLLLVPLVLVACSRVDEMQESSQTEASVSQSEVSSSENAESKTTTEKEFEPASVEVVEAYPNLMFEEPLYYTTTNDQDNTAFVVERTGKIRYFENKMDTKETITFIDLSSKINMEGNEMGLLGLAFHPDFDQNGYFFVNYTSNDGTVIARFEADPETLEVKMETESTVLTFPQPYANHNGGHLAFGPDGYLYIGVGDGGGSGDPEGNAQDLNELYGKLLRIDVDQSNNGQAYGIPADNPFTANTDDYREEIYAYGLRNPWRFSFDTEKDRLWLADVGENTIEEIDWIENGLNYGWNLKEGTNEFNPAGTVNPTELRDPIFEYDHAEGQSITGGYVYPGKENPSLTGSYIYGDFVSGKVWALWKPDEATEGKNVELADTDLMISSFGVTQDGELVIVDFNGKLYTVEEKD</sequence>
<gene>
    <name evidence="3" type="ORF">ACFSBK_00315</name>
</gene>
<dbReference type="Pfam" id="PF07995">
    <property type="entry name" value="GSDH"/>
    <property type="match status" value="1"/>
</dbReference>
<evidence type="ECO:0000313" key="4">
    <source>
        <dbReference type="Proteomes" id="UP001597285"/>
    </source>
</evidence>
<evidence type="ECO:0000313" key="3">
    <source>
        <dbReference type="EMBL" id="MFD1798307.1"/>
    </source>
</evidence>
<dbReference type="InterPro" id="IPR011042">
    <property type="entry name" value="6-blade_b-propeller_TolB-like"/>
</dbReference>
<dbReference type="InterPro" id="IPR011041">
    <property type="entry name" value="Quinoprot_gluc/sorb_DH_b-prop"/>
</dbReference>
<dbReference type="Proteomes" id="UP001597285">
    <property type="component" value="Unassembled WGS sequence"/>
</dbReference>
<keyword evidence="4" id="KW-1185">Reference proteome</keyword>
<dbReference type="PANTHER" id="PTHR19328">
    <property type="entry name" value="HEDGEHOG-INTERACTING PROTEIN"/>
    <property type="match status" value="1"/>
</dbReference>
<comment type="caution">
    <text evidence="3">The sequence shown here is derived from an EMBL/GenBank/DDBJ whole genome shotgun (WGS) entry which is preliminary data.</text>
</comment>
<dbReference type="PROSITE" id="PS51257">
    <property type="entry name" value="PROKAR_LIPOPROTEIN"/>
    <property type="match status" value="1"/>
</dbReference>
<name>A0ABW4NN19_9LACT</name>
<accession>A0ABW4NN19</accession>
<feature type="region of interest" description="Disordered" evidence="1">
    <location>
        <begin position="27"/>
        <end position="56"/>
    </location>
</feature>
<dbReference type="PANTHER" id="PTHR19328:SF75">
    <property type="entry name" value="ALDOSE SUGAR DEHYDROGENASE YLII"/>
    <property type="match status" value="1"/>
</dbReference>
<feature type="compositionally biased region" description="Basic and acidic residues" evidence="1">
    <location>
        <begin position="45"/>
        <end position="56"/>
    </location>
</feature>
<evidence type="ECO:0000256" key="1">
    <source>
        <dbReference type="SAM" id="MobiDB-lite"/>
    </source>
</evidence>
<evidence type="ECO:0000259" key="2">
    <source>
        <dbReference type="Pfam" id="PF07995"/>
    </source>
</evidence>
<dbReference type="Gene3D" id="2.120.10.30">
    <property type="entry name" value="TolB, C-terminal domain"/>
    <property type="match status" value="1"/>
</dbReference>
<feature type="domain" description="Glucose/Sorbosone dehydrogenase" evidence="2">
    <location>
        <begin position="83"/>
        <end position="403"/>
    </location>
</feature>
<reference evidence="4" key="1">
    <citation type="journal article" date="2019" name="Int. J. Syst. Evol. Microbiol.">
        <title>The Global Catalogue of Microorganisms (GCM) 10K type strain sequencing project: providing services to taxonomists for standard genome sequencing and annotation.</title>
        <authorList>
            <consortium name="The Broad Institute Genomics Platform"/>
            <consortium name="The Broad Institute Genome Sequencing Center for Infectious Disease"/>
            <person name="Wu L."/>
            <person name="Ma J."/>
        </authorList>
    </citation>
    <scope>NUCLEOTIDE SEQUENCE [LARGE SCALE GENOMIC DNA]</scope>
    <source>
        <strain evidence="4">KCTC 42143</strain>
    </source>
</reference>
<feature type="compositionally biased region" description="Low complexity" evidence="1">
    <location>
        <begin position="27"/>
        <end position="44"/>
    </location>
</feature>
<proteinExistence type="predicted"/>
<protein>
    <submittedName>
        <fullName evidence="3">PQQ-dependent sugar dehydrogenase</fullName>
    </submittedName>
</protein>
<dbReference type="RefSeq" id="WP_231726766.1">
    <property type="nucleotide sequence ID" value="NZ_JBHSQC010000011.1"/>
</dbReference>
<organism evidence="3 4">
    <name type="scientific">Carnobacterium antarcticum</name>
    <dbReference type="NCBI Taxonomy" id="2126436"/>
    <lineage>
        <taxon>Bacteria</taxon>
        <taxon>Bacillati</taxon>
        <taxon>Bacillota</taxon>
        <taxon>Bacilli</taxon>
        <taxon>Lactobacillales</taxon>
        <taxon>Carnobacteriaceae</taxon>
        <taxon>Carnobacterium</taxon>
    </lineage>
</organism>
<dbReference type="SUPFAM" id="SSF50952">
    <property type="entry name" value="Soluble quinoprotein glucose dehydrogenase"/>
    <property type="match status" value="1"/>
</dbReference>